<dbReference type="KEGG" id="sal:Sala_1026"/>
<accession>Q1GUC9</accession>
<dbReference type="HOGENOM" id="CLU_2481666_0_0_5"/>
<gene>
    <name evidence="2" type="ordered locus">Sala_1026</name>
</gene>
<feature type="transmembrane region" description="Helical" evidence="1">
    <location>
        <begin position="27"/>
        <end position="45"/>
    </location>
</feature>
<organism evidence="2 3">
    <name type="scientific">Sphingopyxis alaskensis (strain DSM 13593 / LMG 18877 / RB2256)</name>
    <name type="common">Sphingomonas alaskensis</name>
    <dbReference type="NCBI Taxonomy" id="317655"/>
    <lineage>
        <taxon>Bacteria</taxon>
        <taxon>Pseudomonadati</taxon>
        <taxon>Pseudomonadota</taxon>
        <taxon>Alphaproteobacteria</taxon>
        <taxon>Sphingomonadales</taxon>
        <taxon>Sphingomonadaceae</taxon>
        <taxon>Sphingopyxis</taxon>
    </lineage>
</organism>
<evidence type="ECO:0000313" key="2">
    <source>
        <dbReference type="EMBL" id="ABF52743.1"/>
    </source>
</evidence>
<keyword evidence="3" id="KW-1185">Reference proteome</keyword>
<protein>
    <submittedName>
        <fullName evidence="2">Uncharacterized protein</fullName>
    </submittedName>
</protein>
<dbReference type="Gene3D" id="1.20.1250.20">
    <property type="entry name" value="MFS general substrate transporter like domains"/>
    <property type="match status" value="1"/>
</dbReference>
<reference evidence="2 3" key="1">
    <citation type="journal article" date="2009" name="Proc. Natl. Acad. Sci. U.S.A.">
        <title>The genomic basis of trophic strategy in marine bacteria.</title>
        <authorList>
            <person name="Lauro F.M."/>
            <person name="McDougald D."/>
            <person name="Thomas T."/>
            <person name="Williams T.J."/>
            <person name="Egan S."/>
            <person name="Rice S."/>
            <person name="DeMaere M.Z."/>
            <person name="Ting L."/>
            <person name="Ertan H."/>
            <person name="Johnson J."/>
            <person name="Ferriera S."/>
            <person name="Lapidus A."/>
            <person name="Anderson I."/>
            <person name="Kyrpides N."/>
            <person name="Munk A.C."/>
            <person name="Detter C."/>
            <person name="Han C.S."/>
            <person name="Brown M.V."/>
            <person name="Robb F.T."/>
            <person name="Kjelleberg S."/>
            <person name="Cavicchioli R."/>
        </authorList>
    </citation>
    <scope>NUCLEOTIDE SEQUENCE [LARGE SCALE GENOMIC DNA]</scope>
    <source>
        <strain evidence="3">DSM 13593 / LMG 18877 / RB2256</strain>
    </source>
</reference>
<dbReference type="SUPFAM" id="SSF103473">
    <property type="entry name" value="MFS general substrate transporter"/>
    <property type="match status" value="1"/>
</dbReference>
<dbReference type="InterPro" id="IPR036259">
    <property type="entry name" value="MFS_trans_sf"/>
</dbReference>
<sequence>MCMDVPHQPSARPGGRSIARAEATSELLCTAIIGSAIIPLLVGHLSDATDYGTAVVLSALCYAALCVFAFAAARTPPRQASVGARVH</sequence>
<feature type="transmembrane region" description="Helical" evidence="1">
    <location>
        <begin position="51"/>
        <end position="73"/>
    </location>
</feature>
<dbReference type="EMBL" id="CP000356">
    <property type="protein sequence ID" value="ABF52743.1"/>
    <property type="molecule type" value="Genomic_DNA"/>
</dbReference>
<evidence type="ECO:0000313" key="3">
    <source>
        <dbReference type="Proteomes" id="UP000006578"/>
    </source>
</evidence>
<dbReference type="AlphaFoldDB" id="Q1GUC9"/>
<dbReference type="Proteomes" id="UP000006578">
    <property type="component" value="Chromosome"/>
</dbReference>
<keyword evidence="1" id="KW-0472">Membrane</keyword>
<name>Q1GUC9_SPHAL</name>
<keyword evidence="1" id="KW-1133">Transmembrane helix</keyword>
<evidence type="ECO:0000256" key="1">
    <source>
        <dbReference type="SAM" id="Phobius"/>
    </source>
</evidence>
<dbReference type="eggNOG" id="COG0738">
    <property type="taxonomic scope" value="Bacteria"/>
</dbReference>
<keyword evidence="1" id="KW-0812">Transmembrane</keyword>
<dbReference type="STRING" id="317655.Sala_1026"/>
<proteinExistence type="predicted"/>